<name>A0A0D4DAY9_9CAUD</name>
<keyword evidence="3" id="KW-1185">Reference proteome</keyword>
<keyword evidence="1" id="KW-0175">Coiled coil</keyword>
<accession>A0A0D4DAY9</accession>
<proteinExistence type="predicted"/>
<reference evidence="2 3" key="1">
    <citation type="submission" date="2014-10" db="EMBL/GenBank/DDBJ databases">
        <title>A new lytic Salmonella pullorum phage and its enzyme lys52.</title>
        <authorList>
            <person name="Bao H."/>
        </authorList>
    </citation>
    <scope>NUCLEOTIDE SEQUENCE [LARGE SCALE GENOMIC DNA]</scope>
</reference>
<feature type="coiled-coil region" evidence="1">
    <location>
        <begin position="24"/>
        <end position="51"/>
    </location>
</feature>
<dbReference type="EMBL" id="KP010413">
    <property type="protein sequence ID" value="AJT60674.1"/>
    <property type="molecule type" value="Genomic_DNA"/>
</dbReference>
<gene>
    <name evidence="2" type="ORF">HB2014_100</name>
</gene>
<dbReference type="KEGG" id="vg:24725728"/>
<protein>
    <submittedName>
        <fullName evidence="2">Uncharacterized protein</fullName>
    </submittedName>
</protein>
<dbReference type="RefSeq" id="YP_009146343.1">
    <property type="nucleotide sequence ID" value="NC_027329.1"/>
</dbReference>
<evidence type="ECO:0000313" key="2">
    <source>
        <dbReference type="EMBL" id="AJT60674.1"/>
    </source>
</evidence>
<organism evidence="2 3">
    <name type="scientific">Salmonella phage vB_SPuM_SP116</name>
    <dbReference type="NCBI Taxonomy" id="1567025"/>
    <lineage>
        <taxon>Viruses</taxon>
        <taxon>Duplodnaviria</taxon>
        <taxon>Heunggongvirae</taxon>
        <taxon>Uroviricota</taxon>
        <taxon>Caudoviricetes</taxon>
        <taxon>Andersonviridae</taxon>
        <taxon>Ounavirinae</taxon>
        <taxon>Felixounavirus</taxon>
        <taxon>Felixounavirus SP116</taxon>
    </lineage>
</organism>
<dbReference type="Proteomes" id="UP000201623">
    <property type="component" value="Segment"/>
</dbReference>
<dbReference type="OrthoDB" id="24684at10239"/>
<sequence>MKMRVKDNFKVIDHRLVELSSLSNEVMIERLKRVESRRKEIADEIHELDKIEDGLKAELQRRGANV</sequence>
<evidence type="ECO:0000313" key="3">
    <source>
        <dbReference type="Proteomes" id="UP000201623"/>
    </source>
</evidence>
<evidence type="ECO:0000256" key="1">
    <source>
        <dbReference type="SAM" id="Coils"/>
    </source>
</evidence>
<dbReference type="GeneID" id="24725728"/>